<keyword evidence="4 5" id="KW-0472">Membrane</keyword>
<evidence type="ECO:0000256" key="4">
    <source>
        <dbReference type="ARBA" id="ARBA00023136"/>
    </source>
</evidence>
<accession>A0A839K5Q0</accession>
<keyword evidence="2 5" id="KW-0812">Transmembrane</keyword>
<feature type="transmembrane region" description="Helical" evidence="5">
    <location>
        <begin position="57"/>
        <end position="78"/>
    </location>
</feature>
<feature type="transmembrane region" description="Helical" evidence="5">
    <location>
        <begin position="84"/>
        <end position="101"/>
    </location>
</feature>
<organism evidence="6 7">
    <name type="scientific">Variimorphobacter saccharofermentans</name>
    <dbReference type="NCBI Taxonomy" id="2755051"/>
    <lineage>
        <taxon>Bacteria</taxon>
        <taxon>Bacillati</taxon>
        <taxon>Bacillota</taxon>
        <taxon>Clostridia</taxon>
        <taxon>Lachnospirales</taxon>
        <taxon>Lachnospiraceae</taxon>
        <taxon>Variimorphobacter</taxon>
    </lineage>
</organism>
<name>A0A839K5Q0_9FIRM</name>
<evidence type="ECO:0000313" key="7">
    <source>
        <dbReference type="Proteomes" id="UP000574276"/>
    </source>
</evidence>
<evidence type="ECO:0000256" key="3">
    <source>
        <dbReference type="ARBA" id="ARBA00022989"/>
    </source>
</evidence>
<comment type="caution">
    <text evidence="6">The sequence shown here is derived from an EMBL/GenBank/DDBJ whole genome shotgun (WGS) entry which is preliminary data.</text>
</comment>
<gene>
    <name evidence="6" type="ORF">H0486_16030</name>
</gene>
<reference evidence="6 7" key="1">
    <citation type="submission" date="2020-07" db="EMBL/GenBank/DDBJ databases">
        <title>Characterization and genome sequencing of isolate MD1, a novel member within the family Lachnospiraceae.</title>
        <authorList>
            <person name="Rettenmaier R."/>
            <person name="Di Bello L."/>
            <person name="Zinser C."/>
            <person name="Scheitz K."/>
            <person name="Liebl W."/>
            <person name="Zverlov V."/>
        </authorList>
    </citation>
    <scope>NUCLEOTIDE SEQUENCE [LARGE SCALE GENOMIC DNA]</scope>
    <source>
        <strain evidence="6 7">MD1</strain>
    </source>
</reference>
<evidence type="ECO:0000256" key="2">
    <source>
        <dbReference type="ARBA" id="ARBA00022692"/>
    </source>
</evidence>
<evidence type="ECO:0000313" key="6">
    <source>
        <dbReference type="EMBL" id="MBB2184389.1"/>
    </source>
</evidence>
<dbReference type="Proteomes" id="UP000574276">
    <property type="component" value="Unassembled WGS sequence"/>
</dbReference>
<feature type="transmembrane region" description="Helical" evidence="5">
    <location>
        <begin position="28"/>
        <end position="45"/>
    </location>
</feature>
<proteinExistence type="predicted"/>
<dbReference type="Pfam" id="PF09685">
    <property type="entry name" value="MamF_MmsF"/>
    <property type="match status" value="1"/>
</dbReference>
<dbReference type="RefSeq" id="WP_228353970.1">
    <property type="nucleotide sequence ID" value="NZ_JACEGA010000001.1"/>
</dbReference>
<protein>
    <recommendedName>
        <fullName evidence="8">DUF4870 domain-containing protein</fullName>
    </recommendedName>
</protein>
<comment type="subcellular location">
    <subcellularLocation>
        <location evidence="1">Membrane</location>
        <topology evidence="1">Multi-pass membrane protein</topology>
    </subcellularLocation>
</comment>
<evidence type="ECO:0000256" key="1">
    <source>
        <dbReference type="ARBA" id="ARBA00004141"/>
    </source>
</evidence>
<sequence>MSDFQTNNNVGGSAEEVFDPADIEKNKTIAGISYLIFFLPLLACPDSKFGRYHANQSLILFILGVGGTIVLSIIPIIGWLLLPLYAIGITVFAIIGILNGLGGKAKELPLVGKFRLLK</sequence>
<evidence type="ECO:0000256" key="5">
    <source>
        <dbReference type="SAM" id="Phobius"/>
    </source>
</evidence>
<keyword evidence="3 5" id="KW-1133">Transmembrane helix</keyword>
<evidence type="ECO:0008006" key="8">
    <source>
        <dbReference type="Google" id="ProtNLM"/>
    </source>
</evidence>
<keyword evidence="7" id="KW-1185">Reference proteome</keyword>
<dbReference type="InterPro" id="IPR019109">
    <property type="entry name" value="MamF_MmsF"/>
</dbReference>
<dbReference type="AlphaFoldDB" id="A0A839K5Q0"/>
<dbReference type="EMBL" id="JACEGA010000001">
    <property type="protein sequence ID" value="MBB2184389.1"/>
    <property type="molecule type" value="Genomic_DNA"/>
</dbReference>